<comment type="caution">
    <text evidence="1">The sequence shown here is derived from an EMBL/GenBank/DDBJ whole genome shotgun (WGS) entry which is preliminary data.</text>
</comment>
<dbReference type="PANTHER" id="PTHR38791:SF13">
    <property type="entry name" value="ZN(2)-C6 FUNGAL-TYPE DOMAIN-CONTAINING PROTEIN"/>
    <property type="match status" value="1"/>
</dbReference>
<dbReference type="InterPro" id="IPR053175">
    <property type="entry name" value="DHMBA_Reg_Transcription_Factor"/>
</dbReference>
<reference evidence="1" key="1">
    <citation type="submission" date="2022-11" db="EMBL/GenBank/DDBJ databases">
        <title>Genome Resource of Sclerotinia nivalis Strain SnTB1, a Plant Pathogen Isolated from American Ginseng.</title>
        <authorList>
            <person name="Fan S."/>
        </authorList>
    </citation>
    <scope>NUCLEOTIDE SEQUENCE</scope>
    <source>
        <strain evidence="1">SnTB1</strain>
    </source>
</reference>
<organism evidence="1 2">
    <name type="scientific">Sclerotinia nivalis</name>
    <dbReference type="NCBI Taxonomy" id="352851"/>
    <lineage>
        <taxon>Eukaryota</taxon>
        <taxon>Fungi</taxon>
        <taxon>Dikarya</taxon>
        <taxon>Ascomycota</taxon>
        <taxon>Pezizomycotina</taxon>
        <taxon>Leotiomycetes</taxon>
        <taxon>Helotiales</taxon>
        <taxon>Sclerotiniaceae</taxon>
        <taxon>Sclerotinia</taxon>
    </lineage>
</organism>
<dbReference type="PANTHER" id="PTHR38791">
    <property type="entry name" value="ZN(II)2CYS6 TRANSCRIPTION FACTOR (EUROFUNG)-RELATED-RELATED"/>
    <property type="match status" value="1"/>
</dbReference>
<gene>
    <name evidence="1" type="ORF">OCU04_007413</name>
</gene>
<accession>A0A9X0DHB1</accession>
<name>A0A9X0DHB1_9HELO</name>
<evidence type="ECO:0000313" key="2">
    <source>
        <dbReference type="Proteomes" id="UP001152300"/>
    </source>
</evidence>
<evidence type="ECO:0000313" key="1">
    <source>
        <dbReference type="EMBL" id="KAJ8063541.1"/>
    </source>
</evidence>
<dbReference type="AlphaFoldDB" id="A0A9X0DHB1"/>
<dbReference type="EMBL" id="JAPEIS010000008">
    <property type="protein sequence ID" value="KAJ8063541.1"/>
    <property type="molecule type" value="Genomic_DNA"/>
</dbReference>
<keyword evidence="2" id="KW-1185">Reference proteome</keyword>
<sequence length="317" mass="35678">MRDNLSCLLNGKVSDMPMEWDKVLATIGNQASGNLPIICNHLQAKVARARVECDKLMASAKRTAQDFENVLSLMQRAKAIDQGYLEWAEATPGDWRYKPIGWIDAKPEEKLAGSKYFPGKIDKYSELWTAHIWNLSRGSRLLNYSTIVRCAAWLCSPQDYRTTVEYKKAMIVGKEMIQEVIASVPNCLGEIPKAMDEPSPSEHSFACGEESGTCAKGLSALFIMWPLFSVATLDFVIKAQRTWVLGRMKYATEELGVSQGSTIYSEQHLSVRVPSSMLEKDGLMASKIDENLNRQIPVQQTFDNVEEIWNNNFSHQL</sequence>
<proteinExistence type="predicted"/>
<dbReference type="OrthoDB" id="4314040at2759"/>
<dbReference type="Proteomes" id="UP001152300">
    <property type="component" value="Unassembled WGS sequence"/>
</dbReference>
<protein>
    <submittedName>
        <fullName evidence="1">Uncharacterized protein</fullName>
    </submittedName>
</protein>